<dbReference type="Proteomes" id="UP000237846">
    <property type="component" value="Unassembled WGS sequence"/>
</dbReference>
<feature type="transmembrane region" description="Helical" evidence="1">
    <location>
        <begin position="65"/>
        <end position="83"/>
    </location>
</feature>
<feature type="domain" description="YdbS-like PH" evidence="2">
    <location>
        <begin position="379"/>
        <end position="443"/>
    </location>
</feature>
<evidence type="ECO:0000259" key="2">
    <source>
        <dbReference type="Pfam" id="PF03703"/>
    </source>
</evidence>
<dbReference type="InterPro" id="IPR005182">
    <property type="entry name" value="YdbS-like_PH"/>
</dbReference>
<evidence type="ECO:0000313" key="3">
    <source>
        <dbReference type="EMBL" id="PRX97838.1"/>
    </source>
</evidence>
<dbReference type="PANTHER" id="PTHR34473:SF2">
    <property type="entry name" value="UPF0699 TRANSMEMBRANE PROTEIN YDBT"/>
    <property type="match status" value="1"/>
</dbReference>
<keyword evidence="1" id="KW-1133">Transmembrane helix</keyword>
<comment type="caution">
    <text evidence="3">The sequence shown here is derived from an EMBL/GenBank/DDBJ whole genome shotgun (WGS) entry which is preliminary data.</text>
</comment>
<dbReference type="PIRSF" id="PIRSF026631">
    <property type="entry name" value="UCP026631"/>
    <property type="match status" value="1"/>
</dbReference>
<dbReference type="Pfam" id="PF03703">
    <property type="entry name" value="bPH_2"/>
    <property type="match status" value="3"/>
</dbReference>
<feature type="transmembrane region" description="Helical" evidence="1">
    <location>
        <begin position="89"/>
        <end position="112"/>
    </location>
</feature>
<evidence type="ECO:0000313" key="4">
    <source>
        <dbReference type="Proteomes" id="UP000237846"/>
    </source>
</evidence>
<accession>A0A2T0Q2F0</accession>
<keyword evidence="1" id="KW-0472">Membrane</keyword>
<gene>
    <name evidence="3" type="ORF">CLV72_105188</name>
</gene>
<dbReference type="AlphaFoldDB" id="A0A2T0Q2F0"/>
<evidence type="ECO:0000256" key="1">
    <source>
        <dbReference type="SAM" id="Phobius"/>
    </source>
</evidence>
<keyword evidence="1" id="KW-0812">Transmembrane</keyword>
<proteinExistence type="predicted"/>
<keyword evidence="4" id="KW-1185">Reference proteome</keyword>
<feature type="transmembrane region" description="Helical" evidence="1">
    <location>
        <begin position="214"/>
        <end position="242"/>
    </location>
</feature>
<dbReference type="PANTHER" id="PTHR34473">
    <property type="entry name" value="UPF0699 TRANSMEMBRANE PROTEIN YDBS"/>
    <property type="match status" value="1"/>
</dbReference>
<sequence length="473" mass="51007">MGAAPYGPGATARYPAPGRPVHGAPYGYAYPPFARPGYAPVVPAPQPVVDFSTGVHRLHWATMPLRVLVVVGVFLAVAGVTLLDFGLPFVALLTMAVTGVAVLGAFGGWWGLRFRVFNDALVLERGVLRRHAQQVPLSRLQAVDIVRPPLMYLLDLSELRLQLAGGDDSEIRFRYLNRKAAEQLRASLLASAAGLSGRTPAAPERDYYQMPFGLLIGAMALRVPVLAAFALLIALGVAGIWVGEPGVLGGMLPLLLGLIRGFLSPLLLYMTFRAAISPDGLRLRYGLVRSRMQTVPPGRVQAVRIVEPLLWRAMGVARVEANVAGYVGDRQMESSVLLPVAPRWLALSLVNQLFPGTEVSQVRLHRAARPSGAVDAAGIDDTVFVTRRGVFCHTTEVIAHARAQLVRLSVGPWQRLRGTATVYVDSPPGPVQVRASGRDPVEARGIVNAVVTRAGRARRETVGPERWATRIRG</sequence>
<feature type="domain" description="YdbS-like PH" evidence="2">
    <location>
        <begin position="109"/>
        <end position="187"/>
    </location>
</feature>
<name>A0A2T0Q2F0_9ACTN</name>
<dbReference type="InterPro" id="IPR014529">
    <property type="entry name" value="UCP026631"/>
</dbReference>
<feature type="transmembrane region" description="Helical" evidence="1">
    <location>
        <begin position="254"/>
        <end position="276"/>
    </location>
</feature>
<dbReference type="EMBL" id="PVZC01000005">
    <property type="protein sequence ID" value="PRX97838.1"/>
    <property type="molecule type" value="Genomic_DNA"/>
</dbReference>
<feature type="domain" description="YdbS-like PH" evidence="2">
    <location>
        <begin position="269"/>
        <end position="336"/>
    </location>
</feature>
<protein>
    <submittedName>
        <fullName evidence="3">Putative membrane protein</fullName>
    </submittedName>
</protein>
<organism evidence="3 4">
    <name type="scientific">Allonocardiopsis opalescens</name>
    <dbReference type="NCBI Taxonomy" id="1144618"/>
    <lineage>
        <taxon>Bacteria</taxon>
        <taxon>Bacillati</taxon>
        <taxon>Actinomycetota</taxon>
        <taxon>Actinomycetes</taxon>
        <taxon>Streptosporangiales</taxon>
        <taxon>Allonocardiopsis</taxon>
    </lineage>
</organism>
<dbReference type="OrthoDB" id="3190163at2"/>
<reference evidence="3 4" key="1">
    <citation type="submission" date="2018-03" db="EMBL/GenBank/DDBJ databases">
        <title>Genomic Encyclopedia of Archaeal and Bacterial Type Strains, Phase II (KMG-II): from individual species to whole genera.</title>
        <authorList>
            <person name="Goeker M."/>
        </authorList>
    </citation>
    <scope>NUCLEOTIDE SEQUENCE [LARGE SCALE GENOMIC DNA]</scope>
    <source>
        <strain evidence="3 4">DSM 45601</strain>
    </source>
</reference>